<dbReference type="Proteomes" id="UP000189981">
    <property type="component" value="Unassembled WGS sequence"/>
</dbReference>
<evidence type="ECO:0000256" key="1">
    <source>
        <dbReference type="ARBA" id="ARBA00006271"/>
    </source>
</evidence>
<dbReference type="PANTHER" id="PTHR11361:SF34">
    <property type="entry name" value="DNA MISMATCH REPAIR PROTEIN MSH1, MITOCHONDRIAL"/>
    <property type="match status" value="1"/>
</dbReference>
<dbReference type="SMART" id="SM00534">
    <property type="entry name" value="MUTSac"/>
    <property type="match status" value="1"/>
</dbReference>
<organism evidence="7 8">
    <name type="scientific">Daejeonella lutea</name>
    <dbReference type="NCBI Taxonomy" id="572036"/>
    <lineage>
        <taxon>Bacteria</taxon>
        <taxon>Pseudomonadati</taxon>
        <taxon>Bacteroidota</taxon>
        <taxon>Sphingobacteriia</taxon>
        <taxon>Sphingobacteriales</taxon>
        <taxon>Sphingobacteriaceae</taxon>
        <taxon>Daejeonella</taxon>
    </lineage>
</organism>
<keyword evidence="8" id="KW-1185">Reference proteome</keyword>
<reference evidence="8" key="1">
    <citation type="submission" date="2017-02" db="EMBL/GenBank/DDBJ databases">
        <authorList>
            <person name="Varghese N."/>
            <person name="Submissions S."/>
        </authorList>
    </citation>
    <scope>NUCLEOTIDE SEQUENCE [LARGE SCALE GENOMIC DNA]</scope>
    <source>
        <strain evidence="8">DSM 22385</strain>
    </source>
</reference>
<accession>A0A1T5AJD1</accession>
<dbReference type="InterPro" id="IPR036187">
    <property type="entry name" value="DNA_mismatch_repair_MutS_sf"/>
</dbReference>
<evidence type="ECO:0000256" key="5">
    <source>
        <dbReference type="ARBA" id="ARBA00023204"/>
    </source>
</evidence>
<protein>
    <submittedName>
        <fullName evidence="7">MutS domain III</fullName>
    </submittedName>
</protein>
<evidence type="ECO:0000256" key="2">
    <source>
        <dbReference type="ARBA" id="ARBA00022741"/>
    </source>
</evidence>
<sequence>MKPFYVDDQTKSDLQIFGSGSDSIVCVFNRTITNGGDLMLKEIIGNPLRDEDNISERINTIRYLMVNVEHLTFDKTSVDFMDHYLSRPDKPRKFTRVNAMKNVVKRYWMPSADYYIKRRGVAETLENLRFIVLFCNEFCKETTLPLFTRLAEGLQEFQQIPLILKGLRARKPFSRYEVERADFLLRNKHYKTLKQLLSDLYLLDAFYSVASSSRARKYVLPVFRKGSTLELTGVFHPLLERPILNDLTLDNQTNMAFITGANMSGKSTFMKSVSIAVYLAHLGFPVPAEKMVLSLLDGIISTINLPDNIRLGESHFYAEANRVKLVAEQINNHMKLLVVFDEFFRGTNIKDAYEASLRISGLFSGIKNCFFLLSTHITEVATVLNTREDILFRCFKTDMSAGTPVFNYELLDGINDDHIGMWILENKGIFGLLETWQKK</sequence>
<dbReference type="AlphaFoldDB" id="A0A1T5AJD1"/>
<dbReference type="GO" id="GO:0005524">
    <property type="term" value="F:ATP binding"/>
    <property type="evidence" value="ECO:0007669"/>
    <property type="project" value="UniProtKB-KW"/>
</dbReference>
<dbReference type="GO" id="GO:0140664">
    <property type="term" value="F:ATP-dependent DNA damage sensor activity"/>
    <property type="evidence" value="ECO:0007669"/>
    <property type="project" value="InterPro"/>
</dbReference>
<keyword evidence="4" id="KW-0238">DNA-binding</keyword>
<evidence type="ECO:0000256" key="3">
    <source>
        <dbReference type="ARBA" id="ARBA00022840"/>
    </source>
</evidence>
<dbReference type="GO" id="GO:0030983">
    <property type="term" value="F:mismatched DNA binding"/>
    <property type="evidence" value="ECO:0007669"/>
    <property type="project" value="InterPro"/>
</dbReference>
<dbReference type="RefSeq" id="WP_170878375.1">
    <property type="nucleotide sequence ID" value="NZ_FUYR01000001.1"/>
</dbReference>
<dbReference type="Gene3D" id="3.40.50.300">
    <property type="entry name" value="P-loop containing nucleotide triphosphate hydrolases"/>
    <property type="match status" value="1"/>
</dbReference>
<dbReference type="EMBL" id="FUYR01000001">
    <property type="protein sequence ID" value="SKB35000.1"/>
    <property type="molecule type" value="Genomic_DNA"/>
</dbReference>
<evidence type="ECO:0000313" key="7">
    <source>
        <dbReference type="EMBL" id="SKB35000.1"/>
    </source>
</evidence>
<evidence type="ECO:0000256" key="4">
    <source>
        <dbReference type="ARBA" id="ARBA00023125"/>
    </source>
</evidence>
<evidence type="ECO:0000259" key="6">
    <source>
        <dbReference type="SMART" id="SM00534"/>
    </source>
</evidence>
<keyword evidence="2" id="KW-0547">Nucleotide-binding</keyword>
<keyword evidence="3" id="KW-0067">ATP-binding</keyword>
<dbReference type="SUPFAM" id="SSF48334">
    <property type="entry name" value="DNA repair protein MutS, domain III"/>
    <property type="match status" value="1"/>
</dbReference>
<name>A0A1T5AJD1_9SPHI</name>
<dbReference type="SUPFAM" id="SSF52540">
    <property type="entry name" value="P-loop containing nucleoside triphosphate hydrolases"/>
    <property type="match status" value="1"/>
</dbReference>
<dbReference type="InterPro" id="IPR000432">
    <property type="entry name" value="DNA_mismatch_repair_MutS_C"/>
</dbReference>
<dbReference type="InterPro" id="IPR007696">
    <property type="entry name" value="DNA_mismatch_repair_MutS_core"/>
</dbReference>
<dbReference type="Pfam" id="PF00488">
    <property type="entry name" value="MutS_V"/>
    <property type="match status" value="1"/>
</dbReference>
<comment type="similarity">
    <text evidence="1">Belongs to the DNA mismatch repair MutS family.</text>
</comment>
<dbReference type="InterPro" id="IPR045076">
    <property type="entry name" value="MutS"/>
</dbReference>
<dbReference type="Pfam" id="PF05192">
    <property type="entry name" value="MutS_III"/>
    <property type="match status" value="1"/>
</dbReference>
<evidence type="ECO:0000313" key="8">
    <source>
        <dbReference type="Proteomes" id="UP000189981"/>
    </source>
</evidence>
<dbReference type="Gene3D" id="1.10.1420.10">
    <property type="match status" value="1"/>
</dbReference>
<feature type="domain" description="DNA mismatch repair proteins mutS family" evidence="6">
    <location>
        <begin position="253"/>
        <end position="434"/>
    </location>
</feature>
<dbReference type="PANTHER" id="PTHR11361">
    <property type="entry name" value="DNA MISMATCH REPAIR PROTEIN MUTS FAMILY MEMBER"/>
    <property type="match status" value="1"/>
</dbReference>
<proteinExistence type="inferred from homology"/>
<dbReference type="STRING" id="572036.SAMN05661099_0789"/>
<dbReference type="InterPro" id="IPR027417">
    <property type="entry name" value="P-loop_NTPase"/>
</dbReference>
<dbReference type="GO" id="GO:0006298">
    <property type="term" value="P:mismatch repair"/>
    <property type="evidence" value="ECO:0007669"/>
    <property type="project" value="InterPro"/>
</dbReference>
<gene>
    <name evidence="7" type="ORF">SAMN05661099_0789</name>
</gene>
<keyword evidence="5" id="KW-0227">DNA damage</keyword>
<keyword evidence="5" id="KW-0234">DNA repair</keyword>